<dbReference type="GO" id="GO:0005886">
    <property type="term" value="C:plasma membrane"/>
    <property type="evidence" value="ECO:0007669"/>
    <property type="project" value="TreeGrafter"/>
</dbReference>
<feature type="transmembrane region" description="Helical" evidence="6">
    <location>
        <begin position="311"/>
        <end position="330"/>
    </location>
</feature>
<evidence type="ECO:0000256" key="6">
    <source>
        <dbReference type="SAM" id="Phobius"/>
    </source>
</evidence>
<dbReference type="InterPro" id="IPR030191">
    <property type="entry name" value="CodB"/>
</dbReference>
<keyword evidence="8" id="KW-1185">Reference proteome</keyword>
<keyword evidence="3 6" id="KW-0812">Transmembrane</keyword>
<dbReference type="STRING" id="1123269.NX02_07380"/>
<dbReference type="PANTHER" id="PTHR30569:SF0">
    <property type="entry name" value="CYTOSINE PERMEASE"/>
    <property type="match status" value="1"/>
</dbReference>
<feature type="transmembrane region" description="Helical" evidence="6">
    <location>
        <begin position="59"/>
        <end position="82"/>
    </location>
</feature>
<dbReference type="GO" id="GO:0015209">
    <property type="term" value="F:cytosine transmembrane transporter activity"/>
    <property type="evidence" value="ECO:0007669"/>
    <property type="project" value="InterPro"/>
</dbReference>
<organism evidence="7 8">
    <name type="scientific">Sphingomonas sanxanigenens DSM 19645 = NX02</name>
    <dbReference type="NCBI Taxonomy" id="1123269"/>
    <lineage>
        <taxon>Bacteria</taxon>
        <taxon>Pseudomonadati</taxon>
        <taxon>Pseudomonadota</taxon>
        <taxon>Alphaproteobacteria</taxon>
        <taxon>Sphingomonadales</taxon>
        <taxon>Sphingomonadaceae</taxon>
        <taxon>Sphingomonas</taxon>
    </lineage>
</organism>
<feature type="transmembrane region" description="Helical" evidence="6">
    <location>
        <begin position="406"/>
        <end position="425"/>
    </location>
</feature>
<feature type="transmembrane region" description="Helical" evidence="6">
    <location>
        <begin position="269"/>
        <end position="290"/>
    </location>
</feature>
<feature type="transmembrane region" description="Helical" evidence="6">
    <location>
        <begin position="243"/>
        <end position="263"/>
    </location>
</feature>
<dbReference type="PATRIC" id="fig|1123269.5.peg.1434"/>
<evidence type="ECO:0000256" key="4">
    <source>
        <dbReference type="ARBA" id="ARBA00022989"/>
    </source>
</evidence>
<protein>
    <recommendedName>
        <fullName evidence="9">Cytosine permease</fullName>
    </recommendedName>
</protein>
<dbReference type="PANTHER" id="PTHR30569">
    <property type="entry name" value="CYTOSINE TRANSPORTER CODB"/>
    <property type="match status" value="1"/>
</dbReference>
<evidence type="ECO:0000256" key="1">
    <source>
        <dbReference type="ARBA" id="ARBA00004141"/>
    </source>
</evidence>
<dbReference type="EMBL" id="CP006644">
    <property type="protein sequence ID" value="AHE53202.1"/>
    <property type="molecule type" value="Genomic_DNA"/>
</dbReference>
<dbReference type="AlphaFoldDB" id="W0A9P7"/>
<dbReference type="Gene3D" id="1.10.4160.10">
    <property type="entry name" value="Hydantoin permease"/>
    <property type="match status" value="1"/>
</dbReference>
<dbReference type="Pfam" id="PF02133">
    <property type="entry name" value="Transp_cyt_pur"/>
    <property type="match status" value="1"/>
</dbReference>
<dbReference type="HOGENOM" id="CLU_035711_0_0_5"/>
<dbReference type="OrthoDB" id="9780088at2"/>
<name>W0A9P7_9SPHN</name>
<reference evidence="7 8" key="1">
    <citation type="submission" date="2013-07" db="EMBL/GenBank/DDBJ databases">
        <title>Completed genome of Sphingomonas sanxanigenens NX02.</title>
        <authorList>
            <person name="Ma T."/>
            <person name="Huang H."/>
            <person name="Wu M."/>
            <person name="Li X."/>
            <person name="Li G."/>
        </authorList>
    </citation>
    <scope>NUCLEOTIDE SEQUENCE [LARGE SCALE GENOMIC DNA]</scope>
    <source>
        <strain evidence="7 8">NX02</strain>
    </source>
</reference>
<dbReference type="KEGG" id="ssan:NX02_07380"/>
<dbReference type="Proteomes" id="UP000018851">
    <property type="component" value="Chromosome"/>
</dbReference>
<keyword evidence="4 6" id="KW-1133">Transmembrane helix</keyword>
<evidence type="ECO:0000256" key="3">
    <source>
        <dbReference type="ARBA" id="ARBA00022692"/>
    </source>
</evidence>
<feature type="transmembrane region" description="Helical" evidence="6">
    <location>
        <begin position="336"/>
        <end position="356"/>
    </location>
</feature>
<comment type="subcellular location">
    <subcellularLocation>
        <location evidence="1">Membrane</location>
        <topology evidence="1">Multi-pass membrane protein</topology>
    </subcellularLocation>
</comment>
<sequence length="438" mass="46192">MKLLRKIADTVERNPERPPEAGELRSWPFLTMVLIGVSISVPFFAFGGQLGQHADFATVAIGVILGSVLLGLWGVMTGYVGIVARLPTAMIIQRTFGQRGSMAIVAMMVLTSLCWFGLQTQILVKSLAAILRTQLAFELDERIGVVLVGALIASTAIIGVKAMGKVAVVSVPLLLTATLVPLAIGLDRHGLAGLFAPRTIAEPMGLGMIVSVVVGAEVFGCSINPDLSRFLRTGRDNATAMTINYAVAFPLLLILAAALGTLYGNADLVATMLAAGIALPGTLIVILATWTSNDKNLYASGLALSALFPRVERWQLAVVAGVLGTCLAAADILGHFIVWLTFMGLLIAPMSGAYVADFLMKRRRYTDADASIPAFRTAPLLAWLFGIVIGVATLPRANVGLGLFEITHAPTVDALLAAMLFLFVADRLTGARPATALS</sequence>
<evidence type="ECO:0008006" key="9">
    <source>
        <dbReference type="Google" id="ProtNLM"/>
    </source>
</evidence>
<evidence type="ECO:0000256" key="2">
    <source>
        <dbReference type="ARBA" id="ARBA00008974"/>
    </source>
</evidence>
<dbReference type="RefSeq" id="WP_025291470.1">
    <property type="nucleotide sequence ID" value="NZ_CP006644.1"/>
</dbReference>
<keyword evidence="5 6" id="KW-0472">Membrane</keyword>
<comment type="similarity">
    <text evidence="2">Belongs to the purine-cytosine permease (2.A.39) family.</text>
</comment>
<feature type="transmembrane region" description="Helical" evidence="6">
    <location>
        <begin position="27"/>
        <end position="47"/>
    </location>
</feature>
<evidence type="ECO:0000256" key="5">
    <source>
        <dbReference type="ARBA" id="ARBA00023136"/>
    </source>
</evidence>
<evidence type="ECO:0000313" key="8">
    <source>
        <dbReference type="Proteomes" id="UP000018851"/>
    </source>
</evidence>
<feature type="transmembrane region" description="Helical" evidence="6">
    <location>
        <begin position="167"/>
        <end position="184"/>
    </location>
</feature>
<feature type="transmembrane region" description="Helical" evidence="6">
    <location>
        <begin position="103"/>
        <end position="123"/>
    </location>
</feature>
<accession>W0A9P7</accession>
<dbReference type="InterPro" id="IPR001248">
    <property type="entry name" value="Pur-cyt_permease"/>
</dbReference>
<proteinExistence type="inferred from homology"/>
<dbReference type="eggNOG" id="COG1457">
    <property type="taxonomic scope" value="Bacteria"/>
</dbReference>
<feature type="transmembrane region" description="Helical" evidence="6">
    <location>
        <begin position="377"/>
        <end position="394"/>
    </location>
</feature>
<feature type="transmembrane region" description="Helical" evidence="6">
    <location>
        <begin position="204"/>
        <end position="223"/>
    </location>
</feature>
<evidence type="ECO:0000313" key="7">
    <source>
        <dbReference type="EMBL" id="AHE53202.1"/>
    </source>
</evidence>
<feature type="transmembrane region" description="Helical" evidence="6">
    <location>
        <begin position="143"/>
        <end position="160"/>
    </location>
</feature>
<gene>
    <name evidence="7" type="ORF">NX02_07380</name>
</gene>